<sequence>MLMEEFTGSCGLPLVGASAALALATVARGHGWLPQPKAGEPRWRWRRVSVGELPNQIAPDSTFPVGCPLPQKSQPWKGFAGTGSLSRWGNGNCS</sequence>
<feature type="compositionally biased region" description="Polar residues" evidence="1">
    <location>
        <begin position="83"/>
        <end position="94"/>
    </location>
</feature>
<dbReference type="AlphaFoldDB" id="A0A0G2IX48"/>
<gene>
    <name evidence="2" type="ORF">TE42_00920</name>
</gene>
<comment type="caution">
    <text evidence="2">The sequence shown here is derived from an EMBL/GenBank/DDBJ whole genome shotgun (WGS) entry which is preliminary data.</text>
</comment>
<evidence type="ECO:0000256" key="1">
    <source>
        <dbReference type="SAM" id="MobiDB-lite"/>
    </source>
</evidence>
<organism evidence="2 3">
    <name type="scientific">Candidatus Synechococcus spongiarum SP3</name>
    <dbReference type="NCBI Taxonomy" id="1604020"/>
    <lineage>
        <taxon>Bacteria</taxon>
        <taxon>Bacillati</taxon>
        <taxon>Cyanobacteriota</taxon>
        <taxon>Cyanophyceae</taxon>
        <taxon>Synechococcales</taxon>
        <taxon>Synechococcaceae</taxon>
        <taxon>Synechococcus</taxon>
    </lineage>
</organism>
<name>A0A0G2IX48_9SYNE</name>
<accession>A0A0G2IX48</accession>
<evidence type="ECO:0000313" key="2">
    <source>
        <dbReference type="EMBL" id="KKZ13370.1"/>
    </source>
</evidence>
<feature type="region of interest" description="Disordered" evidence="1">
    <location>
        <begin position="75"/>
        <end position="94"/>
    </location>
</feature>
<evidence type="ECO:0000313" key="3">
    <source>
        <dbReference type="Proteomes" id="UP000035067"/>
    </source>
</evidence>
<protein>
    <submittedName>
        <fullName evidence="2">Uncharacterized protein</fullName>
    </submittedName>
</protein>
<dbReference type="EMBL" id="JXQG01000002">
    <property type="protein sequence ID" value="KKZ13370.1"/>
    <property type="molecule type" value="Genomic_DNA"/>
</dbReference>
<proteinExistence type="predicted"/>
<reference evidence="2 3" key="1">
    <citation type="submission" date="2015-01" db="EMBL/GenBank/DDBJ databases">
        <title>Lifestyle Evolution in Cyanobacterial Symbionts of Sponges.</title>
        <authorList>
            <person name="Burgsdorf I."/>
            <person name="Slaby B.M."/>
            <person name="Handley K.M."/>
            <person name="Haber M."/>
            <person name="Blom J."/>
            <person name="Marshall C.W."/>
            <person name="Gilbert J.A."/>
            <person name="Hentschel U."/>
            <person name="Steindler L."/>
        </authorList>
    </citation>
    <scope>NUCLEOTIDE SEQUENCE [LARGE SCALE GENOMIC DNA]</scope>
    <source>
        <strain evidence="2">SP3</strain>
    </source>
</reference>
<dbReference type="Proteomes" id="UP000035067">
    <property type="component" value="Unassembled WGS sequence"/>
</dbReference>